<reference evidence="1 2" key="1">
    <citation type="submission" date="2016-06" db="EMBL/GenBank/DDBJ databases">
        <title>Four novel species of enterococci isolated from chicken manure.</title>
        <authorList>
            <person name="Van Tyne D."/>
        </authorList>
    </citation>
    <scope>NUCLEOTIDE SEQUENCE [LARGE SCALE GENOMIC DNA]</scope>
    <source>
        <strain evidence="1 2">CU12B</strain>
    </source>
</reference>
<organism evidence="1 2">
    <name type="scientific">Candidatus Enterococcus willemsii</name>
    <dbReference type="NCBI Taxonomy" id="1857215"/>
    <lineage>
        <taxon>Bacteria</taxon>
        <taxon>Bacillati</taxon>
        <taxon>Bacillota</taxon>
        <taxon>Bacilli</taxon>
        <taxon>Lactobacillales</taxon>
        <taxon>Enterococcaceae</taxon>
        <taxon>Enterococcus</taxon>
    </lineage>
</organism>
<gene>
    <name evidence="1" type="ORF">BAU17_07150</name>
</gene>
<dbReference type="Proteomes" id="UP000782705">
    <property type="component" value="Unassembled WGS sequence"/>
</dbReference>
<evidence type="ECO:0000313" key="2">
    <source>
        <dbReference type="Proteomes" id="UP000782705"/>
    </source>
</evidence>
<dbReference type="Gene3D" id="3.40.50.1970">
    <property type="match status" value="1"/>
</dbReference>
<keyword evidence="2" id="KW-1185">Reference proteome</keyword>
<sequence length="346" mass="40729">MQLNYKKKTKETTIVFGEILSTSIKRDMYQGKHIIIFTNQRYYDRFFDKIQRLFSTQTIDWYVCSNLLYSNHVQEMMDILHFLEPFSPQENYLFIGFGNEGVMQLTGFLQQTTILKAEFWALPVSLQSYAMALMEERYIYKQPMELILKQENLPTRIFLDQTIIAKQNEGKLVDLQIFVRAALVCDYPLLHALFRSFSTTKQLHATSFTVFVEGLTQLYQKSAVEIDMFGKLFEEAFYITTNGHLLSENMKRFLGMLLHLFWNLEVIDSSFHIKNFMIWLKHLGFPIDFPSQISVAEYLQNVLHLQDKYPELVVLSEIGTIGVRESIKEKQLIQAIEHYQKLVMEI</sequence>
<dbReference type="RefSeq" id="WP_161901134.1">
    <property type="nucleotide sequence ID" value="NZ_MAEL01000014.1"/>
</dbReference>
<evidence type="ECO:0000313" key="1">
    <source>
        <dbReference type="EMBL" id="KAF1305461.1"/>
    </source>
</evidence>
<evidence type="ECO:0008006" key="3">
    <source>
        <dbReference type="Google" id="ProtNLM"/>
    </source>
</evidence>
<comment type="caution">
    <text evidence="1">The sequence shown here is derived from an EMBL/GenBank/DDBJ whole genome shotgun (WGS) entry which is preliminary data.</text>
</comment>
<accession>A0ABQ6Z1P6</accession>
<proteinExistence type="predicted"/>
<protein>
    <recommendedName>
        <fullName evidence="3">3-dehydroquinate synthase domain-containing protein</fullName>
    </recommendedName>
</protein>
<dbReference type="EMBL" id="MAEL01000014">
    <property type="protein sequence ID" value="KAF1305461.1"/>
    <property type="molecule type" value="Genomic_DNA"/>
</dbReference>
<name>A0ABQ6Z1P6_9ENTE</name>